<feature type="non-terminal residue" evidence="1">
    <location>
        <position position="197"/>
    </location>
</feature>
<name>A0A383BKP8_9ZZZZ</name>
<dbReference type="AlphaFoldDB" id="A0A383BKP8"/>
<protein>
    <submittedName>
        <fullName evidence="1">Uncharacterized protein</fullName>
    </submittedName>
</protein>
<reference evidence="1" key="1">
    <citation type="submission" date="2018-05" db="EMBL/GenBank/DDBJ databases">
        <authorList>
            <person name="Lanie J.A."/>
            <person name="Ng W.-L."/>
            <person name="Kazmierczak K.M."/>
            <person name="Andrzejewski T.M."/>
            <person name="Davidsen T.M."/>
            <person name="Wayne K.J."/>
            <person name="Tettelin H."/>
            <person name="Glass J.I."/>
            <person name="Rusch D."/>
            <person name="Podicherti R."/>
            <person name="Tsui H.-C.T."/>
            <person name="Winkler M.E."/>
        </authorList>
    </citation>
    <scope>NUCLEOTIDE SEQUENCE</scope>
</reference>
<proteinExistence type="predicted"/>
<dbReference type="EMBL" id="UINC01200897">
    <property type="protein sequence ID" value="SVE19988.1"/>
    <property type="molecule type" value="Genomic_DNA"/>
</dbReference>
<evidence type="ECO:0000313" key="1">
    <source>
        <dbReference type="EMBL" id="SVE19988.1"/>
    </source>
</evidence>
<gene>
    <name evidence="1" type="ORF">METZ01_LOCUS472842</name>
</gene>
<accession>A0A383BKP8</accession>
<organism evidence="1">
    <name type="scientific">marine metagenome</name>
    <dbReference type="NCBI Taxonomy" id="408172"/>
    <lineage>
        <taxon>unclassified sequences</taxon>
        <taxon>metagenomes</taxon>
        <taxon>ecological metagenomes</taxon>
    </lineage>
</organism>
<sequence length="197" mass="22407">MAETLTHFGHSFQKKIIVLLLFSRRFLQTINDILEPDYFDSDADKWLVNCIKKYYEKYKAEPTLEAIKIQVDELSSEVLKKSVVDNLREAFKLRESTDLEFVEEKSIEFCKNQTLKTAIMKSVDLLERHDYDGIKTTIDAAMKAGTTKDLGHDYVEGLEERLTHSTRDVIATGWDIIDEVMDGGLGKGELGVIVAPA</sequence>